<dbReference type="AlphaFoldDB" id="A0AAV1XN08"/>
<organism evidence="2 3">
    <name type="scientific">Lupinus luteus</name>
    <name type="common">European yellow lupine</name>
    <dbReference type="NCBI Taxonomy" id="3873"/>
    <lineage>
        <taxon>Eukaryota</taxon>
        <taxon>Viridiplantae</taxon>
        <taxon>Streptophyta</taxon>
        <taxon>Embryophyta</taxon>
        <taxon>Tracheophyta</taxon>
        <taxon>Spermatophyta</taxon>
        <taxon>Magnoliopsida</taxon>
        <taxon>eudicotyledons</taxon>
        <taxon>Gunneridae</taxon>
        <taxon>Pentapetalae</taxon>
        <taxon>rosids</taxon>
        <taxon>fabids</taxon>
        <taxon>Fabales</taxon>
        <taxon>Fabaceae</taxon>
        <taxon>Papilionoideae</taxon>
        <taxon>50 kb inversion clade</taxon>
        <taxon>genistoids sensu lato</taxon>
        <taxon>core genistoids</taxon>
        <taxon>Genisteae</taxon>
        <taxon>Lupinus</taxon>
    </lineage>
</organism>
<evidence type="ECO:0000313" key="3">
    <source>
        <dbReference type="Proteomes" id="UP001497480"/>
    </source>
</evidence>
<protein>
    <submittedName>
        <fullName evidence="2">Uncharacterized protein</fullName>
    </submittedName>
</protein>
<evidence type="ECO:0000256" key="1">
    <source>
        <dbReference type="SAM" id="MobiDB-lite"/>
    </source>
</evidence>
<dbReference type="PIRSF" id="PIRSF031279">
    <property type="entry name" value="UCP031279"/>
    <property type="match status" value="1"/>
</dbReference>
<gene>
    <name evidence="2" type="ORF">LLUT_LOCUS23575</name>
</gene>
<name>A0AAV1XN08_LUPLU</name>
<sequence length="151" mass="17056">MKTKEHKQSFFAKMIASPMKALGKARDMYVRSVTKCSQSMCYNVPMEGFGGYTPLSRSYSTGTSSRSEENDDLAELIRVASARTMGDRFGMGFDMKQYQQQQQLQKQQKTPKGLLKSSSVGLPKIDEDKPFQQDYYPRSRSYAVGKTKGAF</sequence>
<proteinExistence type="predicted"/>
<feature type="region of interest" description="Disordered" evidence="1">
    <location>
        <begin position="98"/>
        <end position="133"/>
    </location>
</feature>
<keyword evidence="3" id="KW-1185">Reference proteome</keyword>
<dbReference type="InterPro" id="IPR016972">
    <property type="entry name" value="UCP031279"/>
</dbReference>
<feature type="compositionally biased region" description="Low complexity" evidence="1">
    <location>
        <begin position="98"/>
        <end position="108"/>
    </location>
</feature>
<dbReference type="PANTHER" id="PTHR33526">
    <property type="entry name" value="OS07G0123800 PROTEIN"/>
    <property type="match status" value="1"/>
</dbReference>
<comment type="caution">
    <text evidence="2">The sequence shown here is derived from an EMBL/GenBank/DDBJ whole genome shotgun (WGS) entry which is preliminary data.</text>
</comment>
<dbReference type="Proteomes" id="UP001497480">
    <property type="component" value="Unassembled WGS sequence"/>
</dbReference>
<dbReference type="EMBL" id="CAXHTB010000016">
    <property type="protein sequence ID" value="CAL0322515.1"/>
    <property type="molecule type" value="Genomic_DNA"/>
</dbReference>
<evidence type="ECO:0000313" key="2">
    <source>
        <dbReference type="EMBL" id="CAL0322515.1"/>
    </source>
</evidence>
<dbReference type="PANTHER" id="PTHR33526:SF13">
    <property type="entry name" value="TYROSINE-PROTEIN PHOSPHATASE 3-LIKE"/>
    <property type="match status" value="1"/>
</dbReference>
<reference evidence="2 3" key="1">
    <citation type="submission" date="2024-03" db="EMBL/GenBank/DDBJ databases">
        <authorList>
            <person name="Martinez-Hernandez J."/>
        </authorList>
    </citation>
    <scope>NUCLEOTIDE SEQUENCE [LARGE SCALE GENOMIC DNA]</scope>
</reference>
<accession>A0AAV1XN08</accession>